<keyword evidence="1" id="KW-0812">Transmembrane</keyword>
<accession>Q14W98</accession>
<dbReference type="GeneID" id="5179516"/>
<dbReference type="Proteomes" id="UP000120576">
    <property type="component" value="Genome"/>
</dbReference>
<dbReference type="RefSeq" id="YP_656516.1">
    <property type="nucleotide sequence ID" value="NC_008210.1"/>
</dbReference>
<keyword evidence="1" id="KW-1133">Transmembrane helix</keyword>
<evidence type="ECO:0000256" key="1">
    <source>
        <dbReference type="SAM" id="Phobius"/>
    </source>
</evidence>
<keyword evidence="1" id="KW-0472">Membrane</keyword>
<proteinExistence type="predicted"/>
<keyword evidence="3" id="KW-1185">Reference proteome</keyword>
<feature type="transmembrane region" description="Helical" evidence="1">
    <location>
        <begin position="39"/>
        <end position="61"/>
    </location>
</feature>
<name>Q14W98_9VIRU</name>
<reference evidence="2 3" key="1">
    <citation type="journal article" date="2006" name="J. Gen. Virol.">
        <title>Genome sequences of two frog herpesviruses.</title>
        <authorList>
            <person name="Davison A.J."/>
            <person name="Cunningham C."/>
            <person name="Sauerbier W."/>
            <person name="McKinnell R.G."/>
        </authorList>
    </citation>
    <scope>NUCLEOTIDE SEQUENCE [LARGE SCALE GENOMIC DNA]</scope>
    <source>
        <strain evidence="2">ATCC VR-568</strain>
    </source>
</reference>
<organism evidence="2 3">
    <name type="scientific">Ranid herpesvirus 2</name>
    <dbReference type="NCBI Taxonomy" id="389214"/>
    <lineage>
        <taxon>Viruses</taxon>
        <taxon>Duplodnaviria</taxon>
        <taxon>Heunggongvirae</taxon>
        <taxon>Peploviricota</taxon>
        <taxon>Herviviricetes</taxon>
        <taxon>Herpesvirales</taxon>
        <taxon>Alloherpesviridae</taxon>
        <taxon>Batravirus</taxon>
        <taxon>Batravirus ranidallo2</taxon>
    </lineage>
</organism>
<protein>
    <submittedName>
        <fullName evidence="2">ORF8</fullName>
    </submittedName>
</protein>
<dbReference type="EMBL" id="DQ665652">
    <property type="protein sequence ID" value="ABG25571.1"/>
    <property type="molecule type" value="Genomic_DNA"/>
</dbReference>
<evidence type="ECO:0000313" key="2">
    <source>
        <dbReference type="EMBL" id="ABG25571.1"/>
    </source>
</evidence>
<dbReference type="KEGG" id="vg:5179516"/>
<evidence type="ECO:0000313" key="3">
    <source>
        <dbReference type="Proteomes" id="UP000120576"/>
    </source>
</evidence>
<sequence length="75" mass="8189">MSAPTIEIEMEEMGVRRAVPADEAVSVEHNDPPMRSCSLSLFIVFGCFTITLACFLGLILVQLKTGTLEIGPYID</sequence>